<sequence length="81" mass="9494">MPLPKISEVRELTDEQIAEEIVAVKRELFQLRLKQATRQEEIKPHQFKHLQHRQAQLLTVERERQLANPPSETTATPVEES</sequence>
<evidence type="ECO:0000256" key="3">
    <source>
        <dbReference type="ARBA" id="ARBA00023274"/>
    </source>
</evidence>
<dbReference type="RefSeq" id="WP_283756491.1">
    <property type="nucleotide sequence ID" value="NZ_JAQOSQ010000001.1"/>
</dbReference>
<proteinExistence type="inferred from homology"/>
<evidence type="ECO:0000256" key="1">
    <source>
        <dbReference type="ARBA" id="ARBA00009254"/>
    </source>
</evidence>
<comment type="similarity">
    <text evidence="1 5">Belongs to the universal ribosomal protein uL29 family.</text>
</comment>
<dbReference type="Pfam" id="PF00831">
    <property type="entry name" value="Ribosomal_L29"/>
    <property type="match status" value="1"/>
</dbReference>
<evidence type="ECO:0000256" key="2">
    <source>
        <dbReference type="ARBA" id="ARBA00022980"/>
    </source>
</evidence>
<dbReference type="PANTHER" id="PTHR10916">
    <property type="entry name" value="60S RIBOSOMAL PROTEIN L35/50S RIBOSOMAL PROTEIN L29"/>
    <property type="match status" value="1"/>
</dbReference>
<dbReference type="HAMAP" id="MF_00374">
    <property type="entry name" value="Ribosomal_uL29"/>
    <property type="match status" value="1"/>
</dbReference>
<feature type="compositionally biased region" description="Polar residues" evidence="6">
    <location>
        <begin position="68"/>
        <end position="81"/>
    </location>
</feature>
<evidence type="ECO:0000256" key="4">
    <source>
        <dbReference type="ARBA" id="ARBA00035204"/>
    </source>
</evidence>
<gene>
    <name evidence="5 7" type="primary">rpmC</name>
    <name evidence="5" type="synonym">rpl29</name>
    <name evidence="7" type="ORF">PMH09_01415</name>
</gene>
<keyword evidence="2 5" id="KW-0689">Ribosomal protein</keyword>
<dbReference type="InterPro" id="IPR001854">
    <property type="entry name" value="Ribosomal_uL29"/>
</dbReference>
<evidence type="ECO:0000313" key="8">
    <source>
        <dbReference type="Proteomes" id="UP001232992"/>
    </source>
</evidence>
<dbReference type="EMBL" id="JAQOSQ010000001">
    <property type="protein sequence ID" value="MDJ1181841.1"/>
    <property type="molecule type" value="Genomic_DNA"/>
</dbReference>
<dbReference type="InterPro" id="IPR050063">
    <property type="entry name" value="Ribosomal_protein_uL29"/>
</dbReference>
<protein>
    <recommendedName>
        <fullName evidence="4 5">Large ribosomal subunit protein uL29</fullName>
    </recommendedName>
</protein>
<comment type="caution">
    <text evidence="7">The sequence shown here is derived from an EMBL/GenBank/DDBJ whole genome shotgun (WGS) entry which is preliminary data.</text>
</comment>
<keyword evidence="8" id="KW-1185">Reference proteome</keyword>
<name>A0ABT7BRN1_9CYAN</name>
<dbReference type="CDD" id="cd00427">
    <property type="entry name" value="Ribosomal_L29_HIP"/>
    <property type="match status" value="1"/>
</dbReference>
<dbReference type="SUPFAM" id="SSF46561">
    <property type="entry name" value="Ribosomal protein L29 (L29p)"/>
    <property type="match status" value="1"/>
</dbReference>
<feature type="region of interest" description="Disordered" evidence="6">
    <location>
        <begin position="61"/>
        <end position="81"/>
    </location>
</feature>
<evidence type="ECO:0000256" key="5">
    <source>
        <dbReference type="HAMAP-Rule" id="MF_00374"/>
    </source>
</evidence>
<dbReference type="PANTHER" id="PTHR10916:SF0">
    <property type="entry name" value="LARGE RIBOSOMAL SUBUNIT PROTEIN UL29C"/>
    <property type="match status" value="1"/>
</dbReference>
<keyword evidence="3 5" id="KW-0687">Ribonucleoprotein</keyword>
<dbReference type="Proteomes" id="UP001232992">
    <property type="component" value="Unassembled WGS sequence"/>
</dbReference>
<dbReference type="NCBIfam" id="TIGR00012">
    <property type="entry name" value="L29"/>
    <property type="match status" value="1"/>
</dbReference>
<reference evidence="7 8" key="1">
    <citation type="submission" date="2023-01" db="EMBL/GenBank/DDBJ databases">
        <title>Novel diversity within Roseofilum (Cyanobacteria; Desertifilaceae) from marine benthic mats with descriptions of four novel species.</title>
        <authorList>
            <person name="Wang Y."/>
            <person name="Berthold D.E."/>
            <person name="Hu J."/>
            <person name="Lefler F.W."/>
            <person name="Laughinghouse H.D. IV."/>
        </authorList>
    </citation>
    <scope>NUCLEOTIDE SEQUENCE [LARGE SCALE GENOMIC DNA]</scope>
    <source>
        <strain evidence="7 8">BLCC-M143</strain>
    </source>
</reference>
<evidence type="ECO:0000313" key="7">
    <source>
        <dbReference type="EMBL" id="MDJ1181841.1"/>
    </source>
</evidence>
<dbReference type="Gene3D" id="1.10.287.310">
    <property type="match status" value="1"/>
</dbReference>
<accession>A0ABT7BRN1</accession>
<organism evidence="7 8">
    <name type="scientific">Roseofilum casamattae BLCC-M143</name>
    <dbReference type="NCBI Taxonomy" id="3022442"/>
    <lineage>
        <taxon>Bacteria</taxon>
        <taxon>Bacillati</taxon>
        <taxon>Cyanobacteriota</taxon>
        <taxon>Cyanophyceae</taxon>
        <taxon>Desertifilales</taxon>
        <taxon>Desertifilaceae</taxon>
        <taxon>Roseofilum</taxon>
        <taxon>Roseofilum casamattae</taxon>
    </lineage>
</organism>
<evidence type="ECO:0000256" key="6">
    <source>
        <dbReference type="SAM" id="MobiDB-lite"/>
    </source>
</evidence>
<dbReference type="GO" id="GO:0005840">
    <property type="term" value="C:ribosome"/>
    <property type="evidence" value="ECO:0007669"/>
    <property type="project" value="UniProtKB-KW"/>
</dbReference>
<dbReference type="InterPro" id="IPR036049">
    <property type="entry name" value="Ribosomal_uL29_sf"/>
</dbReference>